<accession>A0A914DI74</accession>
<feature type="compositionally biased region" description="Basic and acidic residues" evidence="1">
    <location>
        <begin position="163"/>
        <end position="187"/>
    </location>
</feature>
<keyword evidence="2" id="KW-1185">Reference proteome</keyword>
<name>A0A914DI74_9BILA</name>
<evidence type="ECO:0000313" key="2">
    <source>
        <dbReference type="Proteomes" id="UP000887540"/>
    </source>
</evidence>
<feature type="compositionally biased region" description="Low complexity" evidence="1">
    <location>
        <begin position="191"/>
        <end position="206"/>
    </location>
</feature>
<organism evidence="2 3">
    <name type="scientific">Acrobeloides nanus</name>
    <dbReference type="NCBI Taxonomy" id="290746"/>
    <lineage>
        <taxon>Eukaryota</taxon>
        <taxon>Metazoa</taxon>
        <taxon>Ecdysozoa</taxon>
        <taxon>Nematoda</taxon>
        <taxon>Chromadorea</taxon>
        <taxon>Rhabditida</taxon>
        <taxon>Tylenchina</taxon>
        <taxon>Cephalobomorpha</taxon>
        <taxon>Cephaloboidea</taxon>
        <taxon>Cephalobidae</taxon>
        <taxon>Acrobeloides</taxon>
    </lineage>
</organism>
<sequence length="206" mass="22698">MLLYIGALVIICALAFYLYKQSITTGADENSKTAISNNRTSTARLSPSLFTAVENWDDLDASTLMSSASDIQMAKIVTRREAVPNSETAIFPANSERDKLSQKDEEAKKSDRDVKTWDTATQAQMAVVSNLDVKTPTVSEAKLVEMSDPDPKTAKLPSIVPTNEEKKSDGSKRDDKKKDKVIREKISKSFKSPNKSNDSSQNKKST</sequence>
<evidence type="ECO:0000313" key="3">
    <source>
        <dbReference type="WBParaSite" id="ACRNAN_scaffold282.g8653.t1"/>
    </source>
</evidence>
<dbReference type="Proteomes" id="UP000887540">
    <property type="component" value="Unplaced"/>
</dbReference>
<dbReference type="WBParaSite" id="ACRNAN_scaffold282.g8653.t1">
    <property type="protein sequence ID" value="ACRNAN_scaffold282.g8653.t1"/>
    <property type="gene ID" value="ACRNAN_scaffold282.g8653"/>
</dbReference>
<proteinExistence type="predicted"/>
<feature type="region of interest" description="Disordered" evidence="1">
    <location>
        <begin position="87"/>
        <end position="116"/>
    </location>
</feature>
<feature type="region of interest" description="Disordered" evidence="1">
    <location>
        <begin position="142"/>
        <end position="206"/>
    </location>
</feature>
<protein>
    <submittedName>
        <fullName evidence="3">Uncharacterized protein</fullName>
    </submittedName>
</protein>
<feature type="compositionally biased region" description="Basic and acidic residues" evidence="1">
    <location>
        <begin position="142"/>
        <end position="153"/>
    </location>
</feature>
<dbReference type="AlphaFoldDB" id="A0A914DI74"/>
<evidence type="ECO:0000256" key="1">
    <source>
        <dbReference type="SAM" id="MobiDB-lite"/>
    </source>
</evidence>
<feature type="compositionally biased region" description="Basic and acidic residues" evidence="1">
    <location>
        <begin position="95"/>
        <end position="116"/>
    </location>
</feature>
<reference evidence="3" key="1">
    <citation type="submission" date="2022-11" db="UniProtKB">
        <authorList>
            <consortium name="WormBaseParasite"/>
        </authorList>
    </citation>
    <scope>IDENTIFICATION</scope>
</reference>